<feature type="compositionally biased region" description="Acidic residues" evidence="1">
    <location>
        <begin position="410"/>
        <end position="424"/>
    </location>
</feature>
<evidence type="ECO:0000313" key="3">
    <source>
        <dbReference type="EMBL" id="TCD71879.1"/>
    </source>
</evidence>
<protein>
    <recommendedName>
        <fullName evidence="2">DUF4211 domain-containing protein</fullName>
    </recommendedName>
</protein>
<feature type="compositionally biased region" description="Basic residues" evidence="1">
    <location>
        <begin position="100"/>
        <end position="110"/>
    </location>
</feature>
<evidence type="ECO:0000313" key="4">
    <source>
        <dbReference type="Proteomes" id="UP000292702"/>
    </source>
</evidence>
<sequence>MPRKTKLGATQKTLDGFLSGNSSPPQPSSSNRPIRPRSGVAATQMTSQKSRKTRATHFSDEDAQTPESGSDVGAISFEPKVIELTDSEEEAKSSPQRKPATTRHIRKRRAKSDDEADSSPLDSPDEGNSIMPIVWKGKGKAGQEKRKVVVEDSDAEDAEEDVQPKRRKIVRGQRPPTPEPDDLMEELDEHRILDTRLRTRDKKSAFLKNLERMKRRKRGEKVSESEEEDEASDEAPAKPFKRARPGLVSPEDDSESGSENANEEEEEEDTFIVEDDNAVPLELPAQFSMSTYQDLTHHFKVICQLFVHLAVQKREDRADFMEQMRKDQYFSVPLQIARRKIDGTKDAIVASSVWRTEYKNPLLTYPVFEIDQLQFSVPACDACRLGGRISTLCGRLSGQPYDKQTFEPLSESDLEDSDGYDSEDDKPKKSKKQFHLGRFCARRTRVFHEFTHWEYSLFHALAREVDDLRDRNTKKKPGGRIFVPVAYVGAVKPPEDISDADAVMAWLDSRQIIAREVAKLKHMMESANNLEVASKRGEEDE</sequence>
<feature type="compositionally biased region" description="Acidic residues" evidence="1">
    <location>
        <begin position="250"/>
        <end position="273"/>
    </location>
</feature>
<proteinExistence type="predicted"/>
<feature type="region of interest" description="Disordered" evidence="1">
    <location>
        <begin position="1"/>
        <end position="187"/>
    </location>
</feature>
<accession>A0A4R0RZG2</accession>
<dbReference type="PANTHER" id="PTHR14689">
    <property type="entry name" value="PHORBOL-ESTER_DAG-TYPE DOMAIN-CONTAINING PROTEIN"/>
    <property type="match status" value="1"/>
</dbReference>
<dbReference type="PANTHER" id="PTHR14689:SF0">
    <property type="entry name" value="COILED-COIL DOMAIN-CONTAINING PROTEIN 82"/>
    <property type="match status" value="1"/>
</dbReference>
<feature type="compositionally biased region" description="Acidic residues" evidence="1">
    <location>
        <begin position="151"/>
        <end position="161"/>
    </location>
</feature>
<feature type="compositionally biased region" description="Basic and acidic residues" evidence="1">
    <location>
        <begin position="141"/>
        <end position="150"/>
    </location>
</feature>
<gene>
    <name evidence="3" type="ORF">EIP91_000011</name>
</gene>
<name>A0A4R0RZG2_9APHY</name>
<feature type="domain" description="DUF4211" evidence="2">
    <location>
        <begin position="271"/>
        <end position="406"/>
    </location>
</feature>
<dbReference type="OrthoDB" id="21499at2759"/>
<dbReference type="GO" id="GO:0005634">
    <property type="term" value="C:nucleus"/>
    <property type="evidence" value="ECO:0007669"/>
    <property type="project" value="TreeGrafter"/>
</dbReference>
<dbReference type="EMBL" id="RWJN01000001">
    <property type="protein sequence ID" value="TCD71879.1"/>
    <property type="molecule type" value="Genomic_DNA"/>
</dbReference>
<dbReference type="Pfam" id="PF13926">
    <property type="entry name" value="DUF4211"/>
    <property type="match status" value="1"/>
</dbReference>
<feature type="compositionally biased region" description="Low complexity" evidence="1">
    <location>
        <begin position="19"/>
        <end position="39"/>
    </location>
</feature>
<organism evidence="3 4">
    <name type="scientific">Steccherinum ochraceum</name>
    <dbReference type="NCBI Taxonomy" id="92696"/>
    <lineage>
        <taxon>Eukaryota</taxon>
        <taxon>Fungi</taxon>
        <taxon>Dikarya</taxon>
        <taxon>Basidiomycota</taxon>
        <taxon>Agaricomycotina</taxon>
        <taxon>Agaricomycetes</taxon>
        <taxon>Polyporales</taxon>
        <taxon>Steccherinaceae</taxon>
        <taxon>Steccherinum</taxon>
    </lineage>
</organism>
<reference evidence="3 4" key="1">
    <citation type="submission" date="2018-11" db="EMBL/GenBank/DDBJ databases">
        <title>Genome assembly of Steccherinum ochraceum LE-BIN_3174, the white-rot fungus of the Steccherinaceae family (The Residual Polyporoid clade, Polyporales, Basidiomycota).</title>
        <authorList>
            <person name="Fedorova T.V."/>
            <person name="Glazunova O.A."/>
            <person name="Landesman E.O."/>
            <person name="Moiseenko K.V."/>
            <person name="Psurtseva N.V."/>
            <person name="Savinova O.S."/>
            <person name="Shakhova N.V."/>
            <person name="Tyazhelova T.V."/>
            <person name="Vasina D.V."/>
        </authorList>
    </citation>
    <scope>NUCLEOTIDE SEQUENCE [LARGE SCALE GENOMIC DNA]</scope>
    <source>
        <strain evidence="3 4">LE-BIN_3174</strain>
    </source>
</reference>
<evidence type="ECO:0000256" key="1">
    <source>
        <dbReference type="SAM" id="MobiDB-lite"/>
    </source>
</evidence>
<dbReference type="AlphaFoldDB" id="A0A4R0RZG2"/>
<dbReference type="STRING" id="92696.A0A4R0RZG2"/>
<feature type="region of interest" description="Disordered" evidence="1">
    <location>
        <begin position="405"/>
        <end position="429"/>
    </location>
</feature>
<dbReference type="InterPro" id="IPR025451">
    <property type="entry name" value="DUF4211"/>
</dbReference>
<comment type="caution">
    <text evidence="3">The sequence shown here is derived from an EMBL/GenBank/DDBJ whole genome shotgun (WGS) entry which is preliminary data.</text>
</comment>
<feature type="region of interest" description="Disordered" evidence="1">
    <location>
        <begin position="214"/>
        <end position="273"/>
    </location>
</feature>
<dbReference type="Proteomes" id="UP000292702">
    <property type="component" value="Unassembled WGS sequence"/>
</dbReference>
<evidence type="ECO:0000259" key="2">
    <source>
        <dbReference type="Pfam" id="PF13926"/>
    </source>
</evidence>
<keyword evidence="4" id="KW-1185">Reference proteome</keyword>